<dbReference type="InterPro" id="IPR009078">
    <property type="entry name" value="Ferritin-like_SF"/>
</dbReference>
<evidence type="ECO:0000256" key="3">
    <source>
        <dbReference type="PIRSR" id="PIRSR000355-1"/>
    </source>
</evidence>
<keyword evidence="2 4" id="KW-0408">Iron</keyword>
<dbReference type="AlphaFoldDB" id="A0A0A1YJM8"/>
<dbReference type="PANTHER" id="PTHR23409:SF18">
    <property type="entry name" value="RIBONUCLEOSIDE-DIPHOSPHATE REDUCTASE SUBUNIT M2"/>
    <property type="match status" value="1"/>
</dbReference>
<feature type="binding site" evidence="4">
    <location>
        <position position="298"/>
    </location>
    <ligand>
        <name>Fe cation</name>
        <dbReference type="ChEBI" id="CHEBI:24875"/>
        <label>2</label>
    </ligand>
</feature>
<comment type="similarity">
    <text evidence="1 2">Belongs to the ribonucleoside diphosphate reductase small chain family.</text>
</comment>
<keyword evidence="2 4" id="KW-0479">Metal-binding</keyword>
<dbReference type="PIRSF" id="PIRSF000355">
    <property type="entry name" value="NrdB"/>
    <property type="match status" value="1"/>
</dbReference>
<dbReference type="STRING" id="1395571.TMS3_0111420"/>
<comment type="caution">
    <text evidence="5">The sequence shown here is derived from an EMBL/GenBank/DDBJ whole genome shotgun (WGS) entry which is preliminary data.</text>
</comment>
<keyword evidence="6" id="KW-1185">Reference proteome</keyword>
<evidence type="ECO:0000313" key="6">
    <source>
        <dbReference type="Proteomes" id="UP000030063"/>
    </source>
</evidence>
<feature type="binding site" evidence="4">
    <location>
        <position position="188"/>
    </location>
    <ligand>
        <name>Fe cation</name>
        <dbReference type="ChEBI" id="CHEBI:24875"/>
        <label>1</label>
    </ligand>
</feature>
<dbReference type="FunFam" id="1.10.620.20:FF:000003">
    <property type="entry name" value="Ribonucleoside-diphosphate reductase subunit beta"/>
    <property type="match status" value="1"/>
</dbReference>
<gene>
    <name evidence="5" type="ORF">TMS3_0111420</name>
</gene>
<feature type="active site" evidence="3">
    <location>
        <position position="195"/>
    </location>
</feature>
<dbReference type="NCBIfam" id="NF007186">
    <property type="entry name" value="PRK09614.1-5"/>
    <property type="match status" value="1"/>
</dbReference>
<comment type="cofactor">
    <cofactor evidence="2 4">
        <name>Fe cation</name>
        <dbReference type="ChEBI" id="CHEBI:24875"/>
    </cofactor>
    <text evidence="2 4">Binds 2 iron ions per subunit.</text>
</comment>
<dbReference type="PANTHER" id="PTHR23409">
    <property type="entry name" value="RIBONUCLEOSIDE-DIPHOSPHATE REDUCTASE SMALL CHAIN"/>
    <property type="match status" value="1"/>
</dbReference>
<proteinExistence type="inferred from homology"/>
<dbReference type="eggNOG" id="COG0208">
    <property type="taxonomic scope" value="Bacteria"/>
</dbReference>
<dbReference type="RefSeq" id="WP_025165356.1">
    <property type="nucleotide sequence ID" value="NZ_AWSQ01000002.1"/>
</dbReference>
<dbReference type="Pfam" id="PF00268">
    <property type="entry name" value="Ribonuc_red_sm"/>
    <property type="match status" value="1"/>
</dbReference>
<dbReference type="CDD" id="cd01049">
    <property type="entry name" value="RNRR2"/>
    <property type="match status" value="1"/>
</dbReference>
<evidence type="ECO:0000256" key="4">
    <source>
        <dbReference type="PIRSR" id="PIRSR000355-2"/>
    </source>
</evidence>
<organism evidence="5 6">
    <name type="scientific">Pseudomonas taeanensis MS-3</name>
    <dbReference type="NCBI Taxonomy" id="1395571"/>
    <lineage>
        <taxon>Bacteria</taxon>
        <taxon>Pseudomonadati</taxon>
        <taxon>Pseudomonadota</taxon>
        <taxon>Gammaproteobacteria</taxon>
        <taxon>Pseudomonadales</taxon>
        <taxon>Pseudomonadaceae</taxon>
        <taxon>Pseudomonas</taxon>
    </lineage>
</organism>
<feature type="binding site" evidence="4">
    <location>
        <position position="157"/>
    </location>
    <ligand>
        <name>Fe cation</name>
        <dbReference type="ChEBI" id="CHEBI:24875"/>
        <label>1</label>
    </ligand>
</feature>
<dbReference type="NCBIfam" id="NF005550">
    <property type="entry name" value="PRK07209.1"/>
    <property type="match status" value="1"/>
</dbReference>
<dbReference type="Proteomes" id="UP000030063">
    <property type="component" value="Unassembled WGS sequence"/>
</dbReference>
<feature type="binding site" evidence="4">
    <location>
        <position position="188"/>
    </location>
    <ligand>
        <name>Fe cation</name>
        <dbReference type="ChEBI" id="CHEBI:24875"/>
        <label>2</label>
    </ligand>
</feature>
<dbReference type="InterPro" id="IPR000358">
    <property type="entry name" value="RNR_small_fam"/>
</dbReference>
<dbReference type="InterPro" id="IPR012348">
    <property type="entry name" value="RNR-like"/>
</dbReference>
<evidence type="ECO:0000313" key="5">
    <source>
        <dbReference type="EMBL" id="KFX70100.1"/>
    </source>
</evidence>
<dbReference type="InterPro" id="IPR033909">
    <property type="entry name" value="RNR_small"/>
</dbReference>
<sequence>MLSWDEFDKEDGADAAVASNTAAQATEVNIDKLDQVGGAAAVEARAIAADDSAAVARAKAALDQLDIAEGLAELEGASARVAVDEKRMINCRADLNQLVPFKYDWAWQKYLDGCANHWMPQEVNMNADIALWKGTDGLTDDERRIVMRNLGFFSTADSLVANNLVLAVYRLITNPECRQYILRQAFEEAIHTHAYQYCIESLGMDEGAIFNMYHEIPSVAKKAAWGLKYTRSISDPKFETGTVETDKELLRNLIAYYCVLEGIFFYCGFTQILSMGRRNKMTGVAEQFQYILRDESMHLNFGIDVINQIKIENPHLWDAAMKDEATQMILEGTQLEIEYARDTMPRGVLGMNAAMMEDYLKFIANRRLTQIGLKEEYPGTTNPFPWMSEIMDLKKEKNFFETRVIEYQTGGALSWD</sequence>
<name>A0A0A1YJM8_9PSED</name>
<feature type="binding site" evidence="4">
    <location>
        <position position="261"/>
    </location>
    <ligand>
        <name>Fe cation</name>
        <dbReference type="ChEBI" id="CHEBI:24875"/>
        <label>2</label>
    </ligand>
</feature>
<evidence type="ECO:0000256" key="2">
    <source>
        <dbReference type="PIRNR" id="PIRNR000355"/>
    </source>
</evidence>
<protein>
    <recommendedName>
        <fullName evidence="2">Ribonucleoside-diphosphate reductase subunit beta</fullName>
        <ecNumber evidence="2">1.17.4.1</ecNumber>
    </recommendedName>
</protein>
<accession>A0A0A1YJM8</accession>
<dbReference type="Gene3D" id="1.10.620.20">
    <property type="entry name" value="Ribonucleotide Reductase, subunit A"/>
    <property type="match status" value="1"/>
</dbReference>
<dbReference type="EC" id="1.17.4.1" evidence="2"/>
<reference evidence="5 6" key="1">
    <citation type="journal article" date="2014" name="Genome Announc.">
        <title>Draft Genome Sequence of Petroleum Oil-Degrading Marine Bacterium Pseudomonas taeanensis Strain MS-3, Isolated from a Crude Oil-Contaminated Seashore.</title>
        <authorList>
            <person name="Lee S.Y."/>
            <person name="Kim S.H."/>
            <person name="Lee D.G."/>
            <person name="Shin S."/>
            <person name="Yun S.H."/>
            <person name="Choi C.W."/>
            <person name="Chung Y.H."/>
            <person name="Choi J.S."/>
            <person name="Kahng H.Y."/>
            <person name="Kim S.I."/>
        </authorList>
    </citation>
    <scope>NUCLEOTIDE SEQUENCE [LARGE SCALE GENOMIC DNA]</scope>
    <source>
        <strain evidence="5 6">MS-3</strain>
    </source>
</reference>
<dbReference type="UniPathway" id="UPA00326"/>
<feature type="binding site" evidence="4">
    <location>
        <position position="295"/>
    </location>
    <ligand>
        <name>Fe cation</name>
        <dbReference type="ChEBI" id="CHEBI:24875"/>
        <label>2</label>
    </ligand>
</feature>
<dbReference type="OrthoDB" id="9766544at2"/>
<dbReference type="GO" id="GO:0046872">
    <property type="term" value="F:metal ion binding"/>
    <property type="evidence" value="ECO:0007669"/>
    <property type="project" value="UniProtKB-KW"/>
</dbReference>
<dbReference type="EMBL" id="AWSQ01000002">
    <property type="protein sequence ID" value="KFX70100.1"/>
    <property type="molecule type" value="Genomic_DNA"/>
</dbReference>
<feature type="binding site" evidence="4">
    <location>
        <position position="191"/>
    </location>
    <ligand>
        <name>Fe cation</name>
        <dbReference type="ChEBI" id="CHEBI:24875"/>
        <label>1</label>
    </ligand>
</feature>
<keyword evidence="2" id="KW-0560">Oxidoreductase</keyword>
<dbReference type="GO" id="GO:0009263">
    <property type="term" value="P:deoxyribonucleotide biosynthetic process"/>
    <property type="evidence" value="ECO:0007669"/>
    <property type="project" value="UniProtKB-KW"/>
</dbReference>
<comment type="function">
    <text evidence="2">Provides the precursors necessary for DNA synthesis. Catalyzes the biosynthesis of deoxyribonucleotides from the corresponding ribonucleotides.</text>
</comment>
<dbReference type="GO" id="GO:0004748">
    <property type="term" value="F:ribonucleoside-diphosphate reductase activity, thioredoxin disulfide as acceptor"/>
    <property type="evidence" value="ECO:0007669"/>
    <property type="project" value="UniProtKB-EC"/>
</dbReference>
<keyword evidence="2" id="KW-0215">Deoxyribonucleotide synthesis</keyword>
<dbReference type="SUPFAM" id="SSF47240">
    <property type="entry name" value="Ferritin-like"/>
    <property type="match status" value="1"/>
</dbReference>
<evidence type="ECO:0000256" key="1">
    <source>
        <dbReference type="ARBA" id="ARBA00009303"/>
    </source>
</evidence>
<comment type="catalytic activity">
    <reaction evidence="2">
        <text>a 2'-deoxyribonucleoside 5'-diphosphate + [thioredoxin]-disulfide + H2O = a ribonucleoside 5'-diphosphate + [thioredoxin]-dithiol</text>
        <dbReference type="Rhea" id="RHEA:23252"/>
        <dbReference type="Rhea" id="RHEA-COMP:10698"/>
        <dbReference type="Rhea" id="RHEA-COMP:10700"/>
        <dbReference type="ChEBI" id="CHEBI:15377"/>
        <dbReference type="ChEBI" id="CHEBI:29950"/>
        <dbReference type="ChEBI" id="CHEBI:50058"/>
        <dbReference type="ChEBI" id="CHEBI:57930"/>
        <dbReference type="ChEBI" id="CHEBI:73316"/>
        <dbReference type="EC" id="1.17.4.1"/>
    </reaction>
</comment>